<dbReference type="RefSeq" id="WP_209897530.1">
    <property type="nucleotide sequence ID" value="NZ_JAGGMR010000001.1"/>
</dbReference>
<organism evidence="2 3">
    <name type="scientific">Nocardia goodfellowii</name>
    <dbReference type="NCBI Taxonomy" id="882446"/>
    <lineage>
        <taxon>Bacteria</taxon>
        <taxon>Bacillati</taxon>
        <taxon>Actinomycetota</taxon>
        <taxon>Actinomycetes</taxon>
        <taxon>Mycobacteriales</taxon>
        <taxon>Nocardiaceae</taxon>
        <taxon>Nocardia</taxon>
    </lineage>
</organism>
<dbReference type="Proteomes" id="UP001519325">
    <property type="component" value="Unassembled WGS sequence"/>
</dbReference>
<evidence type="ECO:0000313" key="2">
    <source>
        <dbReference type="EMBL" id="MBP2194398.1"/>
    </source>
</evidence>
<evidence type="ECO:0000256" key="1">
    <source>
        <dbReference type="SAM" id="SignalP"/>
    </source>
</evidence>
<evidence type="ECO:0008006" key="4">
    <source>
        <dbReference type="Google" id="ProtNLM"/>
    </source>
</evidence>
<gene>
    <name evidence="2" type="ORF">BJ987_007299</name>
</gene>
<protein>
    <recommendedName>
        <fullName evidence="4">Peptidase S1 family protein</fullName>
    </recommendedName>
</protein>
<name>A0ABS4QS79_9NOCA</name>
<dbReference type="Gene3D" id="2.40.10.10">
    <property type="entry name" value="Trypsin-like serine proteases"/>
    <property type="match status" value="2"/>
</dbReference>
<feature type="signal peptide" evidence="1">
    <location>
        <begin position="1"/>
        <end position="29"/>
    </location>
</feature>
<evidence type="ECO:0000313" key="3">
    <source>
        <dbReference type="Proteomes" id="UP001519325"/>
    </source>
</evidence>
<sequence length="223" mass="22463">MNERAGHRSIGVACAATAIAFAAAGTAQAGSEPPTVGGGSGIIIDSQAQCTLTTVGHDRDGRLLGLTAGHCGDAGAKVVAEANPNYGVVGRFVYSNPDLDYALIEFTPGRINPVARMGDTTITGIGAPAQFPAVACKKGRTTGTSCGVVWGNVRAAHHETWTQMCVLEGDSGAPVMVGSTLVGMVNAYLGVGCLGPEVGTNMAAISADLEARNEVGAGFHPVP</sequence>
<keyword evidence="1" id="KW-0732">Signal</keyword>
<dbReference type="InterPro" id="IPR043504">
    <property type="entry name" value="Peptidase_S1_PA_chymotrypsin"/>
</dbReference>
<keyword evidence="3" id="KW-1185">Reference proteome</keyword>
<dbReference type="SUPFAM" id="SSF50494">
    <property type="entry name" value="Trypsin-like serine proteases"/>
    <property type="match status" value="1"/>
</dbReference>
<feature type="chain" id="PRO_5046778323" description="Peptidase S1 family protein" evidence="1">
    <location>
        <begin position="30"/>
        <end position="223"/>
    </location>
</feature>
<reference evidence="2 3" key="1">
    <citation type="submission" date="2021-03" db="EMBL/GenBank/DDBJ databases">
        <title>Sequencing the genomes of 1000 actinobacteria strains.</title>
        <authorList>
            <person name="Klenk H.-P."/>
        </authorList>
    </citation>
    <scope>NUCLEOTIDE SEQUENCE [LARGE SCALE GENOMIC DNA]</scope>
    <source>
        <strain evidence="2 3">DSM 45516</strain>
    </source>
</reference>
<dbReference type="CDD" id="cd21112">
    <property type="entry name" value="alphaLP-like"/>
    <property type="match status" value="1"/>
</dbReference>
<comment type="caution">
    <text evidence="2">The sequence shown here is derived from an EMBL/GenBank/DDBJ whole genome shotgun (WGS) entry which is preliminary data.</text>
</comment>
<accession>A0ABS4QS79</accession>
<proteinExistence type="predicted"/>
<dbReference type="EMBL" id="JAGGMR010000001">
    <property type="protein sequence ID" value="MBP2194398.1"/>
    <property type="molecule type" value="Genomic_DNA"/>
</dbReference>
<dbReference type="InterPro" id="IPR009003">
    <property type="entry name" value="Peptidase_S1_PA"/>
</dbReference>